<dbReference type="Gene3D" id="3.40.30.10">
    <property type="entry name" value="Glutaredoxin"/>
    <property type="match status" value="1"/>
</dbReference>
<evidence type="ECO:0000313" key="14">
    <source>
        <dbReference type="EMBL" id="MCY9527861.1"/>
    </source>
</evidence>
<dbReference type="InterPro" id="IPR036249">
    <property type="entry name" value="Thioredoxin-like_sf"/>
</dbReference>
<dbReference type="PANTHER" id="PTHR42801">
    <property type="entry name" value="THIOREDOXIN-DEPENDENT PEROXIDE REDUCTASE"/>
    <property type="match status" value="1"/>
</dbReference>
<comment type="function">
    <text evidence="1">Thiol-specific peroxidase that catalyzes the reduction of hydrogen peroxide and organic hydroperoxides to water and alcohols, respectively. Plays a role in cell protection against oxidative stress by detoxifying peroxides and as sensor of hydrogen peroxide-mediated signaling events.</text>
</comment>
<dbReference type="InterPro" id="IPR013766">
    <property type="entry name" value="Thioredoxin_domain"/>
</dbReference>
<name>A0ABT4E2A6_PAEAL</name>
<accession>A0ABT4E2A6</accession>
<evidence type="ECO:0000256" key="2">
    <source>
        <dbReference type="ARBA" id="ARBA00011245"/>
    </source>
</evidence>
<reference evidence="14 15" key="1">
    <citation type="submission" date="2022-05" db="EMBL/GenBank/DDBJ databases">
        <title>Genome Sequencing of Bee-Associated Microbes.</title>
        <authorList>
            <person name="Dunlap C."/>
        </authorList>
    </citation>
    <scope>NUCLEOTIDE SEQUENCE [LARGE SCALE GENOMIC DNA]</scope>
    <source>
        <strain evidence="14 15">NRRL NRS-750</strain>
    </source>
</reference>
<dbReference type="PANTHER" id="PTHR42801:SF4">
    <property type="entry name" value="AHPC_TSA FAMILY PROTEIN"/>
    <property type="match status" value="1"/>
</dbReference>
<comment type="similarity">
    <text evidence="10">Belongs to the peroxiredoxin family. BCP/PrxQ subfamily.</text>
</comment>
<dbReference type="Pfam" id="PF00578">
    <property type="entry name" value="AhpC-TSA"/>
    <property type="match status" value="1"/>
</dbReference>
<comment type="caution">
    <text evidence="14">The sequence shown here is derived from an EMBL/GenBank/DDBJ whole genome shotgun (WGS) entry which is preliminary data.</text>
</comment>
<dbReference type="EC" id="1.11.1.24" evidence="3"/>
<sequence>MTQSTQVELGQVLPDFTLPASTGQDVKLSDYRGKKVVIYFYPKDMTPGCTQESCDFRDYHGDFEKHGVVVLGISPDPIKSHTKFIEKHSLPFTLLSDMEHEVADLFGVWQLKKMYGREYYGIVRSTFLIDEEGKLIKEWRSVKVKGHTNEVLEAVRELV</sequence>
<keyword evidence="6 14" id="KW-0560">Oxidoreductase</keyword>
<evidence type="ECO:0000256" key="1">
    <source>
        <dbReference type="ARBA" id="ARBA00003330"/>
    </source>
</evidence>
<keyword evidence="4 14" id="KW-0575">Peroxidase</keyword>
<evidence type="ECO:0000256" key="9">
    <source>
        <dbReference type="ARBA" id="ARBA00032824"/>
    </source>
</evidence>
<evidence type="ECO:0000259" key="13">
    <source>
        <dbReference type="PROSITE" id="PS51352"/>
    </source>
</evidence>
<comment type="subunit">
    <text evidence="2">Monomer.</text>
</comment>
<evidence type="ECO:0000256" key="5">
    <source>
        <dbReference type="ARBA" id="ARBA00022862"/>
    </source>
</evidence>
<comment type="catalytic activity">
    <reaction evidence="12">
        <text>a hydroperoxide + [thioredoxin]-dithiol = an alcohol + [thioredoxin]-disulfide + H2O</text>
        <dbReference type="Rhea" id="RHEA:62620"/>
        <dbReference type="Rhea" id="RHEA-COMP:10698"/>
        <dbReference type="Rhea" id="RHEA-COMP:10700"/>
        <dbReference type="ChEBI" id="CHEBI:15377"/>
        <dbReference type="ChEBI" id="CHEBI:29950"/>
        <dbReference type="ChEBI" id="CHEBI:30879"/>
        <dbReference type="ChEBI" id="CHEBI:35924"/>
        <dbReference type="ChEBI" id="CHEBI:50058"/>
        <dbReference type="EC" id="1.11.1.24"/>
    </reaction>
</comment>
<feature type="domain" description="Thioredoxin" evidence="13">
    <location>
        <begin position="7"/>
        <end position="159"/>
    </location>
</feature>
<dbReference type="SUPFAM" id="SSF52833">
    <property type="entry name" value="Thioredoxin-like"/>
    <property type="match status" value="1"/>
</dbReference>
<evidence type="ECO:0000256" key="3">
    <source>
        <dbReference type="ARBA" id="ARBA00013017"/>
    </source>
</evidence>
<evidence type="ECO:0000256" key="12">
    <source>
        <dbReference type="ARBA" id="ARBA00049091"/>
    </source>
</evidence>
<dbReference type="CDD" id="cd03017">
    <property type="entry name" value="PRX_BCP"/>
    <property type="match status" value="1"/>
</dbReference>
<dbReference type="PIRSF" id="PIRSF000239">
    <property type="entry name" value="AHPC"/>
    <property type="match status" value="1"/>
</dbReference>
<dbReference type="PROSITE" id="PS51352">
    <property type="entry name" value="THIOREDOXIN_2"/>
    <property type="match status" value="1"/>
</dbReference>
<keyword evidence="8" id="KW-0676">Redox-active center</keyword>
<dbReference type="Proteomes" id="UP001527090">
    <property type="component" value="Unassembled WGS sequence"/>
</dbReference>
<evidence type="ECO:0000256" key="7">
    <source>
        <dbReference type="ARBA" id="ARBA00023157"/>
    </source>
</evidence>
<evidence type="ECO:0000256" key="10">
    <source>
        <dbReference type="ARBA" id="ARBA00038489"/>
    </source>
</evidence>
<dbReference type="EMBL" id="JAMDLY010000004">
    <property type="protein sequence ID" value="MCY9527861.1"/>
    <property type="molecule type" value="Genomic_DNA"/>
</dbReference>
<dbReference type="RefSeq" id="WP_268631487.1">
    <property type="nucleotide sequence ID" value="NZ_JAMDLY010000004.1"/>
</dbReference>
<evidence type="ECO:0000256" key="4">
    <source>
        <dbReference type="ARBA" id="ARBA00022559"/>
    </source>
</evidence>
<evidence type="ECO:0000256" key="6">
    <source>
        <dbReference type="ARBA" id="ARBA00023002"/>
    </source>
</evidence>
<evidence type="ECO:0000313" key="15">
    <source>
        <dbReference type="Proteomes" id="UP001527090"/>
    </source>
</evidence>
<organism evidence="14 15">
    <name type="scientific">Paenibacillus alvei</name>
    <name type="common">Bacillus alvei</name>
    <dbReference type="NCBI Taxonomy" id="44250"/>
    <lineage>
        <taxon>Bacteria</taxon>
        <taxon>Bacillati</taxon>
        <taxon>Bacillota</taxon>
        <taxon>Bacilli</taxon>
        <taxon>Bacillales</taxon>
        <taxon>Paenibacillaceae</taxon>
        <taxon>Paenibacillus</taxon>
    </lineage>
</organism>
<proteinExistence type="inferred from homology"/>
<dbReference type="NCBIfam" id="NF006960">
    <property type="entry name" value="PRK09437.1"/>
    <property type="match status" value="1"/>
</dbReference>
<dbReference type="GO" id="GO:0140824">
    <property type="term" value="F:thioredoxin-dependent peroxiredoxin activity"/>
    <property type="evidence" value="ECO:0007669"/>
    <property type="project" value="UniProtKB-EC"/>
</dbReference>
<keyword evidence="7" id="KW-1015">Disulfide bond</keyword>
<dbReference type="InterPro" id="IPR024706">
    <property type="entry name" value="Peroxiredoxin_AhpC-typ"/>
</dbReference>
<dbReference type="InterPro" id="IPR000866">
    <property type="entry name" value="AhpC/TSA"/>
</dbReference>
<evidence type="ECO:0000256" key="8">
    <source>
        <dbReference type="ARBA" id="ARBA00023284"/>
    </source>
</evidence>
<dbReference type="InterPro" id="IPR050924">
    <property type="entry name" value="Peroxiredoxin_BCP/PrxQ"/>
</dbReference>
<gene>
    <name evidence="14" type="primary">bcp</name>
    <name evidence="14" type="ORF">M5X04_00715</name>
</gene>
<keyword evidence="15" id="KW-1185">Reference proteome</keyword>
<protein>
    <recommendedName>
        <fullName evidence="3">thioredoxin-dependent peroxiredoxin</fullName>
        <ecNumber evidence="3">1.11.1.24</ecNumber>
    </recommendedName>
    <alternativeName>
        <fullName evidence="11">Bacterioferritin comigratory protein</fullName>
    </alternativeName>
    <alternativeName>
        <fullName evidence="9">Thioredoxin peroxidase</fullName>
    </alternativeName>
</protein>
<keyword evidence="5" id="KW-0049">Antioxidant</keyword>
<evidence type="ECO:0000256" key="11">
    <source>
        <dbReference type="ARBA" id="ARBA00041373"/>
    </source>
</evidence>